<protein>
    <submittedName>
        <fullName evidence="4">Transglycosylase SLT domain protein</fullName>
    </submittedName>
</protein>
<organism evidence="4 5">
    <name type="scientific">Bordetella hinzii OH87 BAL007II</name>
    <dbReference type="NCBI Taxonomy" id="1331262"/>
    <lineage>
        <taxon>Bacteria</taxon>
        <taxon>Pseudomonadati</taxon>
        <taxon>Pseudomonadota</taxon>
        <taxon>Betaproteobacteria</taxon>
        <taxon>Burkholderiales</taxon>
        <taxon>Alcaligenaceae</taxon>
        <taxon>Bordetella</taxon>
    </lineage>
</organism>
<comment type="similarity">
    <text evidence="1">Belongs to the transglycosylase Slt family.</text>
</comment>
<gene>
    <name evidence="4" type="ORF">L544_3230</name>
</gene>
<dbReference type="PANTHER" id="PTHR37423:SF2">
    <property type="entry name" value="MEMBRANE-BOUND LYTIC MUREIN TRANSGLYCOSYLASE C"/>
    <property type="match status" value="1"/>
</dbReference>
<evidence type="ECO:0000259" key="3">
    <source>
        <dbReference type="Pfam" id="PF01464"/>
    </source>
</evidence>
<dbReference type="CDD" id="cd00254">
    <property type="entry name" value="LT-like"/>
    <property type="match status" value="1"/>
</dbReference>
<sequence length="761" mass="78423">MAKDPYADLFRFVAQAESGGRDYDAAGRVITSPKGAKGMMQVMDATNLDPGYGVRPAQDDSLAERTRVGQDYLKAMIGNYGGDLIKGLAAYNAGPGNVDRALAAAQKAGSQDWMAFLPKPDETVPYVKRIVGNMAAEPGMLDRIVSAVLPSAQAQPAPDKLASDPLFQMLSGSPQGSTETSEKLSADPVWQMLNEGPKVSESRSPDGALRVEMGGTAPSTSGAEPSTVAERVGYGLLDPFNKGAQLLAHSLPDTAVNAVNSAAQYLNDLPVIGPVTKAIGMTPSTPEQLDQSIAAGERAYEASRAAAGSTGFDWARLGGNVLGSAPLAAFAPAGGAAGLASAAGRGAVGGALGGLFAPVASGNSEDFWRTTAQQAATGALGGAVLGPVFNQLGRVISPNVSQDVQALRSAGVNPTPGQILGGGWARTEEKLGSAPILGDFIKGAQGRAVREFNEAAYNQALAPIGKKFSGEVGQEGIDKVSRLIGDAYDDVLPKMRLHADPQFQQEVVNLSQLAGGLPKAQQDQFMNIVRSQIGAKMSPAGYMDGKTLKGVQSELGRIAKGYLGDSSFDQRMLGQAVQELRDTVDRTLMRTNPQELAQQLQNANQAWANFVRLRAAAATQGAANNEGVFTAAQLSNAVRSADKSVGKGDFAKGRALMQDLAGAGQRVLGGKYPDSGTAGRGSLLAALASVPATAYAPTATLAALGGIGVGSLPYTRLGQRLIASALTSRPQVAQPIGQFVNRLGTVGLPGGLMSLLAAGKP</sequence>
<reference evidence="4 5" key="1">
    <citation type="submission" date="2014-03" db="EMBL/GenBank/DDBJ databases">
        <title>Genome sequence of Bordetella hinzii.</title>
        <authorList>
            <person name="Register K."/>
            <person name="Harvill E."/>
            <person name="Goodfield L.L."/>
            <person name="Ivanov Y.V."/>
            <person name="Meyer J.A."/>
            <person name="Muse S.J."/>
            <person name="Jacobs N."/>
            <person name="Bendor L."/>
            <person name="Smallridge W.E."/>
            <person name="Brinkac L.M."/>
            <person name="Sanka R."/>
            <person name="Kim M."/>
            <person name="Losada L."/>
        </authorList>
    </citation>
    <scope>NUCLEOTIDE SEQUENCE [LARGE SCALE GENOMIC DNA]</scope>
    <source>
        <strain evidence="4 5">OH87 BAL007II</strain>
    </source>
</reference>
<feature type="compositionally biased region" description="Polar residues" evidence="2">
    <location>
        <begin position="170"/>
        <end position="179"/>
    </location>
</feature>
<dbReference type="Pfam" id="PF01464">
    <property type="entry name" value="SLT"/>
    <property type="match status" value="1"/>
</dbReference>
<feature type="domain" description="Transglycosylase SLT" evidence="3">
    <location>
        <begin position="8"/>
        <end position="112"/>
    </location>
</feature>
<keyword evidence="5" id="KW-1185">Reference proteome</keyword>
<accession>A0ABR4R6R1</accession>
<evidence type="ECO:0000256" key="2">
    <source>
        <dbReference type="SAM" id="MobiDB-lite"/>
    </source>
</evidence>
<evidence type="ECO:0000313" key="4">
    <source>
        <dbReference type="EMBL" id="KCB26047.1"/>
    </source>
</evidence>
<dbReference type="EMBL" id="JHEM01000002">
    <property type="protein sequence ID" value="KCB26047.1"/>
    <property type="molecule type" value="Genomic_DNA"/>
</dbReference>
<name>A0ABR4R6R1_9BORD</name>
<proteinExistence type="inferred from homology"/>
<dbReference type="Proteomes" id="UP000025748">
    <property type="component" value="Unassembled WGS sequence"/>
</dbReference>
<comment type="caution">
    <text evidence="4">The sequence shown here is derived from an EMBL/GenBank/DDBJ whole genome shotgun (WGS) entry which is preliminary data.</text>
</comment>
<dbReference type="RefSeq" id="WP_032961390.1">
    <property type="nucleotide sequence ID" value="NZ_JHEM01000002.1"/>
</dbReference>
<feature type="region of interest" description="Disordered" evidence="2">
    <location>
        <begin position="156"/>
        <end position="226"/>
    </location>
</feature>
<evidence type="ECO:0000256" key="1">
    <source>
        <dbReference type="ARBA" id="ARBA00007734"/>
    </source>
</evidence>
<dbReference type="InterPro" id="IPR008258">
    <property type="entry name" value="Transglycosylase_SLT_dom_1"/>
</dbReference>
<dbReference type="InterPro" id="IPR023346">
    <property type="entry name" value="Lysozyme-like_dom_sf"/>
</dbReference>
<evidence type="ECO:0000313" key="5">
    <source>
        <dbReference type="Proteomes" id="UP000025748"/>
    </source>
</evidence>
<dbReference type="Gene3D" id="1.10.530.10">
    <property type="match status" value="1"/>
</dbReference>
<dbReference type="PANTHER" id="PTHR37423">
    <property type="entry name" value="SOLUBLE LYTIC MUREIN TRANSGLYCOSYLASE-RELATED"/>
    <property type="match status" value="1"/>
</dbReference>
<dbReference type="SUPFAM" id="SSF53955">
    <property type="entry name" value="Lysozyme-like"/>
    <property type="match status" value="1"/>
</dbReference>